<keyword evidence="6" id="KW-1185">Reference proteome</keyword>
<evidence type="ECO:0000313" key="6">
    <source>
        <dbReference type="Proteomes" id="UP000626092"/>
    </source>
</evidence>
<dbReference type="PANTHER" id="PTHR32410">
    <property type="entry name" value="CYSTEINE/HISTIDINE-RICH C1 DOMAIN FAMILY PROTEIN"/>
    <property type="match status" value="1"/>
</dbReference>
<reference evidence="5" key="1">
    <citation type="submission" date="2019-11" db="EMBL/GenBank/DDBJ databases">
        <authorList>
            <person name="Liu Y."/>
            <person name="Hou J."/>
            <person name="Li T.-Q."/>
            <person name="Guan C.-H."/>
            <person name="Wu X."/>
            <person name="Wu H.-Z."/>
            <person name="Ling F."/>
            <person name="Zhang R."/>
            <person name="Shi X.-G."/>
            <person name="Ren J.-P."/>
            <person name="Chen E.-F."/>
            <person name="Sun J.-M."/>
        </authorList>
    </citation>
    <scope>NUCLEOTIDE SEQUENCE</scope>
    <source>
        <strain evidence="5">Adult_tree_wgs_1</strain>
        <tissue evidence="5">Leaves</tissue>
    </source>
</reference>
<evidence type="ECO:0000256" key="3">
    <source>
        <dbReference type="ARBA" id="ARBA00022833"/>
    </source>
</evidence>
<dbReference type="Proteomes" id="UP000626092">
    <property type="component" value="Unassembled WGS sequence"/>
</dbReference>
<feature type="domain" description="Phorbol-ester/DAG-type" evidence="4">
    <location>
        <begin position="332"/>
        <end position="377"/>
    </location>
</feature>
<dbReference type="PANTHER" id="PTHR32410:SF216">
    <property type="entry name" value="PHORBOL-ESTER_DAG-TYPE DOMAIN-CONTAINING PROTEIN"/>
    <property type="match status" value="1"/>
</dbReference>
<dbReference type="InterPro" id="IPR002219">
    <property type="entry name" value="PKC_DAG/PE"/>
</dbReference>
<comment type="caution">
    <text evidence="5">The sequence shown here is derived from an EMBL/GenBank/DDBJ whole genome shotgun (WGS) entry which is preliminary data.</text>
</comment>
<accession>A0A834LSH4</accession>
<dbReference type="OrthoDB" id="938199at2759"/>
<keyword evidence="1" id="KW-0479">Metal-binding</keyword>
<keyword evidence="3" id="KW-0862">Zinc</keyword>
<dbReference type="SUPFAM" id="SSF57889">
    <property type="entry name" value="Cysteine-rich domain"/>
    <property type="match status" value="4"/>
</dbReference>
<feature type="domain" description="Phorbol-ester/DAG-type" evidence="4">
    <location>
        <begin position="192"/>
        <end position="244"/>
    </location>
</feature>
<name>A0A834LSH4_RHOSS</name>
<evidence type="ECO:0000256" key="2">
    <source>
        <dbReference type="ARBA" id="ARBA00022737"/>
    </source>
</evidence>
<sequence length="609" mass="68914">MAMEVVQVLQNLGHDHPLMLIKPEETDDSWDLCCYGCQQPISISSSSFSYYGCKRCAFFLHKICAEAPDKMTHPSHPKHPLTLLPNTPPNYNSSYAVCDVCREPFNRFTYHCALCNYDIDMKCALVVLTIQQSIEHTSHPHQLIPMHKESMFSCDACGIKHEGTSFLCTTCGFWINQKCASSPLNLKLNNRHRHALSLIYSIPGLFKEIHCSICSKEIWRGSWAYSCSECHYLVHLHCAVSEKEHSTSNETENQSHDLGFNPINLSSSNLVTATSDADLPKVISLPVPNDPADMITQFIKNTAIQGKHEGAAEIEHGSHRHPLTLYEEPIDHALSLFNVASNVPKCCACAQSISAPFYSCLDCEFYLHVWCAELPEELRHPAHFQHTLPLSNTARAGKCKCCNLFASTLLYECKKCGFCLDCKCASLPRVIKHESHDKHTLALRPTPSSGTCKSCSASLRISFECWGCKFNLCVRCAILPRTVRHTFDKHPFTLTYSPRPYRTNYDFCEICEEGIDSDRWFYHCGECDQYLHTDCILPVDQFSNMVYFPYWKPINSRKHPHRLIGVAAHPNTSCSLCGRSNADSDHYLCPPCQFRLCNSCEEKEIEGEI</sequence>
<organism evidence="5 6">
    <name type="scientific">Rhododendron simsii</name>
    <name type="common">Sims's rhododendron</name>
    <dbReference type="NCBI Taxonomy" id="118357"/>
    <lineage>
        <taxon>Eukaryota</taxon>
        <taxon>Viridiplantae</taxon>
        <taxon>Streptophyta</taxon>
        <taxon>Embryophyta</taxon>
        <taxon>Tracheophyta</taxon>
        <taxon>Spermatophyta</taxon>
        <taxon>Magnoliopsida</taxon>
        <taxon>eudicotyledons</taxon>
        <taxon>Gunneridae</taxon>
        <taxon>Pentapetalae</taxon>
        <taxon>asterids</taxon>
        <taxon>Ericales</taxon>
        <taxon>Ericaceae</taxon>
        <taxon>Ericoideae</taxon>
        <taxon>Rhodoreae</taxon>
        <taxon>Rhododendron</taxon>
    </lineage>
</organism>
<keyword evidence="2" id="KW-0677">Repeat</keyword>
<feature type="domain" description="Phorbol-ester/DAG-type" evidence="4">
    <location>
        <begin position="485"/>
        <end position="541"/>
    </location>
</feature>
<dbReference type="Pfam" id="PF03107">
    <property type="entry name" value="C1_2"/>
    <property type="match status" value="5"/>
</dbReference>
<gene>
    <name evidence="5" type="ORF">RHSIM_Rhsim03G0013800</name>
</gene>
<dbReference type="InterPro" id="IPR004146">
    <property type="entry name" value="DC1"/>
</dbReference>
<dbReference type="GO" id="GO:0046872">
    <property type="term" value="F:metal ion binding"/>
    <property type="evidence" value="ECO:0007669"/>
    <property type="project" value="UniProtKB-KW"/>
</dbReference>
<proteinExistence type="predicted"/>
<dbReference type="SMART" id="SM00109">
    <property type="entry name" value="C1"/>
    <property type="match status" value="4"/>
</dbReference>
<dbReference type="InterPro" id="IPR053192">
    <property type="entry name" value="Vacuole_Formation_Reg"/>
</dbReference>
<evidence type="ECO:0000259" key="4">
    <source>
        <dbReference type="SMART" id="SM00109"/>
    </source>
</evidence>
<evidence type="ECO:0000313" key="5">
    <source>
        <dbReference type="EMBL" id="KAF7147000.1"/>
    </source>
</evidence>
<dbReference type="InterPro" id="IPR046349">
    <property type="entry name" value="C1-like_sf"/>
</dbReference>
<feature type="domain" description="Phorbol-ester/DAG-type" evidence="4">
    <location>
        <begin position="79"/>
        <end position="129"/>
    </location>
</feature>
<dbReference type="AlphaFoldDB" id="A0A834LSH4"/>
<protein>
    <recommendedName>
        <fullName evidence="4">Phorbol-ester/DAG-type domain-containing protein</fullName>
    </recommendedName>
</protein>
<dbReference type="EMBL" id="WJXA01000003">
    <property type="protein sequence ID" value="KAF7147000.1"/>
    <property type="molecule type" value="Genomic_DNA"/>
</dbReference>
<evidence type="ECO:0000256" key="1">
    <source>
        <dbReference type="ARBA" id="ARBA00022723"/>
    </source>
</evidence>